<dbReference type="AlphaFoldDB" id="A0A915HQT6"/>
<proteinExistence type="predicted"/>
<accession>A0A915HQT6</accession>
<keyword evidence="1" id="KW-0812">Transmembrane</keyword>
<sequence length="207" mass="23566">MERTKKKAVRTAVVNLVYPTKEIIIFSRNALKIFICFIGELQALKAKRFNDDLMIQDLNMVFHVVDHTFTIQPESKTQAKSKNLDFLFRPRTLLLYCNSHQGGTTAPYLSENLLHHPASYEPKRNGSFFWKITSGFTVSVLEIAILVPIHVQRMLMKSYLVRIGKVSAKLSKISFCPDRGAFKNSSNRSCGNRKLSGVFRNLANIVL</sequence>
<protein>
    <submittedName>
        <fullName evidence="3">Uncharacterized protein</fullName>
    </submittedName>
</protein>
<feature type="transmembrane region" description="Helical" evidence="1">
    <location>
        <begin position="128"/>
        <end position="151"/>
    </location>
</feature>
<keyword evidence="1" id="KW-1133">Transmembrane helix</keyword>
<evidence type="ECO:0000256" key="1">
    <source>
        <dbReference type="SAM" id="Phobius"/>
    </source>
</evidence>
<reference evidence="3" key="1">
    <citation type="submission" date="2022-11" db="UniProtKB">
        <authorList>
            <consortium name="WormBaseParasite"/>
        </authorList>
    </citation>
    <scope>IDENTIFICATION</scope>
</reference>
<name>A0A915HQT6_ROMCU</name>
<keyword evidence="1" id="KW-0472">Membrane</keyword>
<evidence type="ECO:0000313" key="2">
    <source>
        <dbReference type="Proteomes" id="UP000887565"/>
    </source>
</evidence>
<keyword evidence="2" id="KW-1185">Reference proteome</keyword>
<dbReference type="Proteomes" id="UP000887565">
    <property type="component" value="Unplaced"/>
</dbReference>
<organism evidence="2 3">
    <name type="scientific">Romanomermis culicivorax</name>
    <name type="common">Nematode worm</name>
    <dbReference type="NCBI Taxonomy" id="13658"/>
    <lineage>
        <taxon>Eukaryota</taxon>
        <taxon>Metazoa</taxon>
        <taxon>Ecdysozoa</taxon>
        <taxon>Nematoda</taxon>
        <taxon>Enoplea</taxon>
        <taxon>Dorylaimia</taxon>
        <taxon>Mermithida</taxon>
        <taxon>Mermithoidea</taxon>
        <taxon>Mermithidae</taxon>
        <taxon>Romanomermis</taxon>
    </lineage>
</organism>
<dbReference type="WBParaSite" id="nRc.2.0.1.t03732-RA">
    <property type="protein sequence ID" value="nRc.2.0.1.t03732-RA"/>
    <property type="gene ID" value="nRc.2.0.1.g03732"/>
</dbReference>
<evidence type="ECO:0000313" key="3">
    <source>
        <dbReference type="WBParaSite" id="nRc.2.0.1.t03732-RA"/>
    </source>
</evidence>